<keyword evidence="5" id="KW-1133">Transmembrane helix</keyword>
<dbReference type="GO" id="GO:0008270">
    <property type="term" value="F:zinc ion binding"/>
    <property type="evidence" value="ECO:0007669"/>
    <property type="project" value="UniProtKB-KW"/>
</dbReference>
<dbReference type="PROSITE" id="PS50089">
    <property type="entry name" value="ZF_RING_2"/>
    <property type="match status" value="1"/>
</dbReference>
<sequence>MAEGYPYLRVFLFFCTTVMSVLPAISMQNSKLESMDIFRVTLNPASASDVHEVRFGVWSFCLHGASLDGNSTICDVFSPCNLNGSLRLCSQKSEGFLAMPIPIFKLSPSSYKFALLEYGYELTMTAFFGENTMSKSMSPAWTRPFVAHAAAAIATTASFILLHINHPSRKCYAASLVISGIALICDIAVSYRLKALVKELKRMNFAEKYSCGPGLVLQIISTVGIVVELVCTESTRASLEESVLPRTSSRFSRSTTLVDLGPKAYRPWMGPHTLPPPPDPVIVRRCKELVDECSSDGCPICLELKALPFMSQLPCNHIFCTECIYKSVKIYKRCPVCNRPSNADDVTSVAVPASHDLVAPLNPAFSNFGYTLHI</sequence>
<organism evidence="7 8">
    <name type="scientific">Sanghuangporus baumii</name>
    <name type="common">Phellinus baumii</name>
    <dbReference type="NCBI Taxonomy" id="108892"/>
    <lineage>
        <taxon>Eukaryota</taxon>
        <taxon>Fungi</taxon>
        <taxon>Dikarya</taxon>
        <taxon>Basidiomycota</taxon>
        <taxon>Agaricomycotina</taxon>
        <taxon>Agaricomycetes</taxon>
        <taxon>Hymenochaetales</taxon>
        <taxon>Hymenochaetaceae</taxon>
        <taxon>Sanghuangporus</taxon>
    </lineage>
</organism>
<evidence type="ECO:0000256" key="4">
    <source>
        <dbReference type="PROSITE-ProRule" id="PRU00175"/>
    </source>
</evidence>
<dbReference type="EMBL" id="LNZH02000195">
    <property type="protein sequence ID" value="OCB87112.1"/>
    <property type="molecule type" value="Genomic_DNA"/>
</dbReference>
<dbReference type="InterPro" id="IPR001841">
    <property type="entry name" value="Znf_RING"/>
</dbReference>
<keyword evidence="8" id="KW-1185">Reference proteome</keyword>
<keyword evidence="5" id="KW-0472">Membrane</keyword>
<dbReference type="SMART" id="SM00184">
    <property type="entry name" value="RING"/>
    <property type="match status" value="1"/>
</dbReference>
<keyword evidence="1" id="KW-0479">Metal-binding</keyword>
<dbReference type="OrthoDB" id="6270329at2759"/>
<evidence type="ECO:0000313" key="7">
    <source>
        <dbReference type="EMBL" id="OCB87112.1"/>
    </source>
</evidence>
<feature type="transmembrane region" description="Helical" evidence="5">
    <location>
        <begin position="172"/>
        <end position="193"/>
    </location>
</feature>
<keyword evidence="5" id="KW-0812">Transmembrane</keyword>
<keyword evidence="2 4" id="KW-0863">Zinc-finger</keyword>
<reference evidence="7" key="1">
    <citation type="submission" date="2016-06" db="EMBL/GenBank/DDBJ databases">
        <title>Draft Genome sequence of the fungus Inonotus baumii.</title>
        <authorList>
            <person name="Zhu H."/>
            <person name="Lin W."/>
        </authorList>
    </citation>
    <scope>NUCLEOTIDE SEQUENCE</scope>
    <source>
        <strain evidence="7">821</strain>
    </source>
</reference>
<evidence type="ECO:0000256" key="1">
    <source>
        <dbReference type="ARBA" id="ARBA00022723"/>
    </source>
</evidence>
<dbReference type="Gene3D" id="3.30.40.10">
    <property type="entry name" value="Zinc/RING finger domain, C3HC4 (zinc finger)"/>
    <property type="match status" value="1"/>
</dbReference>
<dbReference type="SUPFAM" id="SSF57850">
    <property type="entry name" value="RING/U-box"/>
    <property type="match status" value="1"/>
</dbReference>
<proteinExistence type="predicted"/>
<feature type="transmembrane region" description="Helical" evidence="5">
    <location>
        <begin position="6"/>
        <end position="25"/>
    </location>
</feature>
<evidence type="ECO:0000256" key="2">
    <source>
        <dbReference type="ARBA" id="ARBA00022771"/>
    </source>
</evidence>
<gene>
    <name evidence="7" type="ORF">A7U60_g5847</name>
</gene>
<comment type="caution">
    <text evidence="7">The sequence shown here is derived from an EMBL/GenBank/DDBJ whole genome shotgun (WGS) entry which is preliminary data.</text>
</comment>
<accession>A0A9Q5HWL5</accession>
<dbReference type="AlphaFoldDB" id="A0A9Q5HWL5"/>
<name>A0A9Q5HWL5_SANBA</name>
<dbReference type="Pfam" id="PF13639">
    <property type="entry name" value="zf-RING_2"/>
    <property type="match status" value="1"/>
</dbReference>
<evidence type="ECO:0000256" key="3">
    <source>
        <dbReference type="ARBA" id="ARBA00022833"/>
    </source>
</evidence>
<feature type="domain" description="RING-type" evidence="6">
    <location>
        <begin position="298"/>
        <end position="338"/>
    </location>
</feature>
<keyword evidence="3" id="KW-0862">Zinc</keyword>
<evidence type="ECO:0000259" key="6">
    <source>
        <dbReference type="PROSITE" id="PS50089"/>
    </source>
</evidence>
<evidence type="ECO:0000256" key="5">
    <source>
        <dbReference type="SAM" id="Phobius"/>
    </source>
</evidence>
<dbReference type="PROSITE" id="PS00518">
    <property type="entry name" value="ZF_RING_1"/>
    <property type="match status" value="1"/>
</dbReference>
<dbReference type="InterPro" id="IPR017907">
    <property type="entry name" value="Znf_RING_CS"/>
</dbReference>
<feature type="transmembrane region" description="Helical" evidence="5">
    <location>
        <begin position="145"/>
        <end position="166"/>
    </location>
</feature>
<dbReference type="InterPro" id="IPR013083">
    <property type="entry name" value="Znf_RING/FYVE/PHD"/>
</dbReference>
<protein>
    <recommendedName>
        <fullName evidence="6">RING-type domain-containing protein</fullName>
    </recommendedName>
</protein>
<dbReference type="Proteomes" id="UP000757232">
    <property type="component" value="Unassembled WGS sequence"/>
</dbReference>
<evidence type="ECO:0000313" key="8">
    <source>
        <dbReference type="Proteomes" id="UP000757232"/>
    </source>
</evidence>